<accession>A0A8C6W425</accession>
<dbReference type="GeneTree" id="ENSGT00570000080619"/>
<feature type="compositionally biased region" description="Basic residues" evidence="1">
    <location>
        <begin position="50"/>
        <end position="61"/>
    </location>
</feature>
<evidence type="ECO:0000313" key="2">
    <source>
        <dbReference type="Ensembl" id="ENSNGAP00000006357.1"/>
    </source>
</evidence>
<reference evidence="2" key="2">
    <citation type="submission" date="2025-09" db="UniProtKB">
        <authorList>
            <consortium name="Ensembl"/>
        </authorList>
    </citation>
    <scope>IDENTIFICATION</scope>
</reference>
<dbReference type="Ensembl" id="ENSNGAT00000011361.1">
    <property type="protein sequence ID" value="ENSNGAP00000006357.1"/>
    <property type="gene ID" value="ENSNGAG00000009460.1"/>
</dbReference>
<evidence type="ECO:0000256" key="1">
    <source>
        <dbReference type="SAM" id="MobiDB-lite"/>
    </source>
</evidence>
<reference evidence="2" key="1">
    <citation type="submission" date="2025-08" db="UniProtKB">
        <authorList>
            <consortium name="Ensembl"/>
        </authorList>
    </citation>
    <scope>IDENTIFICATION</scope>
</reference>
<sequence>GRFPAAWHGHAPDIHSQPRQLRTPQSARRMREGDNLHGSVQHGSRAGRDRARRRVRERFKSRPFPALVSPVLREHPCRPSSSSGLPPARPPSLPGGRRRR</sequence>
<dbReference type="Proteomes" id="UP000694381">
    <property type="component" value="Unassembled WGS sequence"/>
</dbReference>
<keyword evidence="3" id="KW-1185">Reference proteome</keyword>
<organism evidence="2 3">
    <name type="scientific">Nannospalax galili</name>
    <name type="common">Northern Israeli blind subterranean mole rat</name>
    <name type="synonym">Spalax galili</name>
    <dbReference type="NCBI Taxonomy" id="1026970"/>
    <lineage>
        <taxon>Eukaryota</taxon>
        <taxon>Metazoa</taxon>
        <taxon>Chordata</taxon>
        <taxon>Craniata</taxon>
        <taxon>Vertebrata</taxon>
        <taxon>Euteleostomi</taxon>
        <taxon>Mammalia</taxon>
        <taxon>Eutheria</taxon>
        <taxon>Euarchontoglires</taxon>
        <taxon>Glires</taxon>
        <taxon>Rodentia</taxon>
        <taxon>Myomorpha</taxon>
        <taxon>Muroidea</taxon>
        <taxon>Spalacidae</taxon>
        <taxon>Spalacinae</taxon>
        <taxon>Nannospalax</taxon>
    </lineage>
</organism>
<name>A0A8C6W425_NANGA</name>
<evidence type="ECO:0000313" key="3">
    <source>
        <dbReference type="Proteomes" id="UP000694381"/>
    </source>
</evidence>
<protein>
    <submittedName>
        <fullName evidence="2">Uncharacterized protein</fullName>
    </submittedName>
</protein>
<feature type="region of interest" description="Disordered" evidence="1">
    <location>
        <begin position="1"/>
        <end position="100"/>
    </location>
</feature>
<dbReference type="AlphaFoldDB" id="A0A8C6W425"/>
<proteinExistence type="predicted"/>
<feature type="compositionally biased region" description="Polar residues" evidence="1">
    <location>
        <begin position="17"/>
        <end position="26"/>
    </location>
</feature>